<gene>
    <name evidence="12" type="ORF">EUX98_g2817</name>
</gene>
<reference evidence="12 13" key="1">
    <citation type="submission" date="2019-02" db="EMBL/GenBank/DDBJ databases">
        <title>Genome sequencing of the rare red list fungi Antrodiella citrinella (Flaviporus citrinellus).</title>
        <authorList>
            <person name="Buettner E."/>
            <person name="Kellner H."/>
        </authorList>
    </citation>
    <scope>NUCLEOTIDE SEQUENCE [LARGE SCALE GENOMIC DNA]</scope>
    <source>
        <strain evidence="12 13">DSM 108506</strain>
    </source>
</reference>
<dbReference type="AlphaFoldDB" id="A0A4S4N0W0"/>
<evidence type="ECO:0000256" key="1">
    <source>
        <dbReference type="ARBA" id="ARBA00004389"/>
    </source>
</evidence>
<evidence type="ECO:0000256" key="5">
    <source>
        <dbReference type="ARBA" id="ARBA00022692"/>
    </source>
</evidence>
<keyword evidence="13" id="KW-1185">Reference proteome</keyword>
<dbReference type="GO" id="GO:0005789">
    <property type="term" value="C:endoplasmic reticulum membrane"/>
    <property type="evidence" value="ECO:0007669"/>
    <property type="project" value="UniProtKB-SubCell"/>
</dbReference>
<dbReference type="Pfam" id="PF08320">
    <property type="entry name" value="PIG-X"/>
    <property type="match status" value="1"/>
</dbReference>
<sequence length="203" mass="23014">MKSAVLTPTVELSSSLDGGSAFHLKLNTRRPPPQEGCTLFLRYLFPPELYVDPYELEDQLGHPFWLNDTVNLEVPVGTESTRNWVQLQVAVDDGEDVSVPVHARYGVPLDQNHGRVALPQPFGIWSFKAHHWPDIQHHTFPPHHRILTLTLPPNPSRHTLPPKPGRAGHRSRGNGDLRLFTVRVLYYDTKAVCQNAFIEKQLN</sequence>
<keyword evidence="9" id="KW-0325">Glycoprotein</keyword>
<dbReference type="EMBL" id="SGPM01000049">
    <property type="protein sequence ID" value="THH31378.1"/>
    <property type="molecule type" value="Genomic_DNA"/>
</dbReference>
<evidence type="ECO:0000256" key="9">
    <source>
        <dbReference type="ARBA" id="ARBA00023180"/>
    </source>
</evidence>
<evidence type="ECO:0000313" key="13">
    <source>
        <dbReference type="Proteomes" id="UP000308730"/>
    </source>
</evidence>
<proteinExistence type="inferred from homology"/>
<evidence type="ECO:0000256" key="4">
    <source>
        <dbReference type="ARBA" id="ARBA00022502"/>
    </source>
</evidence>
<evidence type="ECO:0000256" key="8">
    <source>
        <dbReference type="ARBA" id="ARBA00023136"/>
    </source>
</evidence>
<comment type="caution">
    <text evidence="12">The sequence shown here is derived from an EMBL/GenBank/DDBJ whole genome shotgun (WGS) entry which is preliminary data.</text>
</comment>
<evidence type="ECO:0000256" key="3">
    <source>
        <dbReference type="ARBA" id="ARBA00010345"/>
    </source>
</evidence>
<keyword evidence="8" id="KW-0472">Membrane</keyword>
<evidence type="ECO:0000256" key="2">
    <source>
        <dbReference type="ARBA" id="ARBA00004687"/>
    </source>
</evidence>
<keyword evidence="6 10" id="KW-0256">Endoplasmic reticulum</keyword>
<evidence type="ECO:0000256" key="10">
    <source>
        <dbReference type="RuleBase" id="RU366056"/>
    </source>
</evidence>
<evidence type="ECO:0000256" key="7">
    <source>
        <dbReference type="ARBA" id="ARBA00022989"/>
    </source>
</evidence>
<evidence type="ECO:0000256" key="6">
    <source>
        <dbReference type="ARBA" id="ARBA00022824"/>
    </source>
</evidence>
<dbReference type="UniPathway" id="UPA00196"/>
<protein>
    <recommendedName>
        <fullName evidence="10">Protein PBN1</fullName>
    </recommendedName>
</protein>
<dbReference type="InterPro" id="IPR013233">
    <property type="entry name" value="PIG-X/PBN1"/>
</dbReference>
<evidence type="ECO:0000313" key="12">
    <source>
        <dbReference type="EMBL" id="THH31378.1"/>
    </source>
</evidence>
<keyword evidence="5" id="KW-0812">Transmembrane</keyword>
<dbReference type="OrthoDB" id="5546453at2759"/>
<comment type="pathway">
    <text evidence="2 10">Glycolipid biosynthesis; glycosylphosphatidylinositol-anchor biosynthesis.</text>
</comment>
<keyword evidence="4 10" id="KW-0337">GPI-anchor biosynthesis</keyword>
<dbReference type="Proteomes" id="UP000308730">
    <property type="component" value="Unassembled WGS sequence"/>
</dbReference>
<comment type="function">
    <text evidence="10">Required for proper folding and/or the stability of a subset of proteins in the endoplasmic reticulum. Component of glycosylphosphatidylinositol-mannosyltransferase 1 which transfers the first of the 4 mannoses in the GPI-anchor precursors during GPI-anchor biosynthesis. Probably acts by stabilizing the mannosyltransferase GPI14.</text>
</comment>
<comment type="subcellular location">
    <subcellularLocation>
        <location evidence="1 10">Endoplasmic reticulum membrane</location>
        <topology evidence="1 10">Single-pass membrane protein</topology>
    </subcellularLocation>
</comment>
<name>A0A4S4N0W0_9APHY</name>
<dbReference type="GO" id="GO:0006506">
    <property type="term" value="P:GPI anchor biosynthetic process"/>
    <property type="evidence" value="ECO:0007669"/>
    <property type="project" value="UniProtKB-UniPathway"/>
</dbReference>
<evidence type="ECO:0000256" key="11">
    <source>
        <dbReference type="SAM" id="MobiDB-lite"/>
    </source>
</evidence>
<accession>A0A4S4N0W0</accession>
<keyword evidence="7" id="KW-1133">Transmembrane helix</keyword>
<comment type="similarity">
    <text evidence="3 10">Belongs to the PIGX family.</text>
</comment>
<feature type="region of interest" description="Disordered" evidence="11">
    <location>
        <begin position="151"/>
        <end position="173"/>
    </location>
</feature>
<organism evidence="12 13">
    <name type="scientific">Antrodiella citrinella</name>
    <dbReference type="NCBI Taxonomy" id="2447956"/>
    <lineage>
        <taxon>Eukaryota</taxon>
        <taxon>Fungi</taxon>
        <taxon>Dikarya</taxon>
        <taxon>Basidiomycota</taxon>
        <taxon>Agaricomycotina</taxon>
        <taxon>Agaricomycetes</taxon>
        <taxon>Polyporales</taxon>
        <taxon>Steccherinaceae</taxon>
        <taxon>Antrodiella</taxon>
    </lineage>
</organism>